<name>A0A521AF41_SACCC</name>
<dbReference type="Pfam" id="PF20248">
    <property type="entry name" value="DUF6603"/>
    <property type="match status" value="1"/>
</dbReference>
<evidence type="ECO:0000313" key="2">
    <source>
        <dbReference type="EMBL" id="SMO33320.1"/>
    </source>
</evidence>
<protein>
    <recommendedName>
        <fullName evidence="1">DUF6603 domain-containing protein</fullName>
    </recommendedName>
</protein>
<feature type="domain" description="DUF6603" evidence="1">
    <location>
        <begin position="427"/>
        <end position="972"/>
    </location>
</feature>
<evidence type="ECO:0000313" key="3">
    <source>
        <dbReference type="Proteomes" id="UP000319040"/>
    </source>
</evidence>
<organism evidence="2 3">
    <name type="scientific">Saccharicrinis carchari</name>
    <dbReference type="NCBI Taxonomy" id="1168039"/>
    <lineage>
        <taxon>Bacteria</taxon>
        <taxon>Pseudomonadati</taxon>
        <taxon>Bacteroidota</taxon>
        <taxon>Bacteroidia</taxon>
        <taxon>Marinilabiliales</taxon>
        <taxon>Marinilabiliaceae</taxon>
        <taxon>Saccharicrinis</taxon>
    </lineage>
</organism>
<reference evidence="2 3" key="1">
    <citation type="submission" date="2017-05" db="EMBL/GenBank/DDBJ databases">
        <authorList>
            <person name="Varghese N."/>
            <person name="Submissions S."/>
        </authorList>
    </citation>
    <scope>NUCLEOTIDE SEQUENCE [LARGE SCALE GENOMIC DNA]</scope>
    <source>
        <strain evidence="2 3">DSM 27040</strain>
    </source>
</reference>
<dbReference type="Proteomes" id="UP000319040">
    <property type="component" value="Unassembled WGS sequence"/>
</dbReference>
<accession>A0A521AF41</accession>
<keyword evidence="3" id="KW-1185">Reference proteome</keyword>
<dbReference type="OrthoDB" id="535891at2"/>
<dbReference type="AlphaFoldDB" id="A0A521AF41"/>
<dbReference type="EMBL" id="FXTB01000001">
    <property type="protein sequence ID" value="SMO33320.1"/>
    <property type="molecule type" value="Genomic_DNA"/>
</dbReference>
<proteinExistence type="predicted"/>
<dbReference type="RefSeq" id="WP_142531516.1">
    <property type="nucleotide sequence ID" value="NZ_FXTB01000001.1"/>
</dbReference>
<gene>
    <name evidence="2" type="ORF">SAMN06265379_10195</name>
</gene>
<evidence type="ECO:0000259" key="1">
    <source>
        <dbReference type="Pfam" id="PF20248"/>
    </source>
</evidence>
<dbReference type="InterPro" id="IPR046538">
    <property type="entry name" value="DUF6603"/>
</dbReference>
<sequence length="1155" mass="125197">MPSPNENTGTLEAILMGLAQVMEPLKEDLKDNKAIVLLAQLGLELPDAVNGVSGFANAAQKTFTAARKLPDLVQEVIDGIDAGDYSKIGNLLQGIITTVKAIKDLADAIKTLSGVSGISQAELNEFAEKLPRRLFDYLVVRNLEGVPVLPEVMEFVGIIQRNLDKIGSGGHSRAEITRYIFDINQIGKLIKSPKDVLKILYRWGENTFGDSELLTDLQSLLGKAGVPAVVDDTVNPPVLDVLALEISPKTDVQPWALNVGISEDINIDTSVPINDGGDWKLEALAKSDLKASAAIIIHPDGNIDFDSSAASTGEYGLRFTAGKADNTPFIIFGEAEGSRLEVAKFIVTASAGLNFDLGNSASAAFKVLGEIKGGKLKVDMSQGDGFLAQILSGIKIDSDFEMGFGFDTDDGLFFTGSSTLEIQLPSHIDLGPIEIDALTFSIGVGTDSGELEIPIGLSANIKAELGPIAASVEGIGILGFLSFPDDKTNNNLGPVDFDLKFKPPNGVGLSLDAGVVKGGGYLYFDFEREEYAGALELVFAEWIALRAIGLITTKMPDGSKGFSMILIITVEFGSGIQLGFGFTLLGVGGIIGVNRIVNVDPLKDGIRNGSVESVMFPQDIIANAPRIISDLRKFFPTMQDTFLIGPMVKIGWGTPNLLSLSMGLILEFPEANITILGVIKVVLPDEEADVLRLQVNFIGRLEPSNKLLWFYAELYDSRVLFITLEGGMGLFVHWGSPANFVVSVGGFHPRYSPPPLPFPAPPRLAVNILNTSYARVRIEAYFAVTSNSVQFGAKVEVFFGVSAFNIDGHLAFDALFQFDPFFFSFGLSISLSVKVFGIGLFSVGFSGILEGPTPWHIAGKGKISLLFFKIKVPFSATWGDEENTKLDPIVVFPLLEKELNALTNWEAKLPSTSHISVTLRQLGAGDSDQLVLHPVGKLQISQRKVPLNFKINKVGNQKPSDTNKLFVKAQIQGGSTLAATPVKEEFAIGQYTELDDSKRLSSPGYEPLESGLEVAVEGDQMKTSMATKRVIRYETNIIDNNFKKFIRRPFYLYFRTGFSLLFNLLFGHFLKGSAVAQAAVSMQSKKRMQPFDEKITVAPNEYSVAFNEDNTSVDPTMSFSSQAMANQFMNEQIQNNPAMASQIHVIPNTEINFVV</sequence>